<feature type="compositionally biased region" description="Acidic residues" evidence="6">
    <location>
        <begin position="1267"/>
        <end position="1285"/>
    </location>
</feature>
<feature type="region of interest" description="Disordered" evidence="6">
    <location>
        <begin position="1254"/>
        <end position="1285"/>
    </location>
</feature>
<evidence type="ECO:0000313" key="12">
    <source>
        <dbReference type="Proteomes" id="UP001107558"/>
    </source>
</evidence>
<keyword evidence="5" id="KW-0966">Cell projection</keyword>
<feature type="domain" description="IFT140 second beta-propeller" evidence="8">
    <location>
        <begin position="288"/>
        <end position="500"/>
    </location>
</feature>
<dbReference type="OrthoDB" id="10258787at2759"/>
<dbReference type="PANTHER" id="PTHR15722">
    <property type="entry name" value="IFT140/172-RELATED"/>
    <property type="match status" value="1"/>
</dbReference>
<keyword evidence="2" id="KW-0853">WD repeat</keyword>
<dbReference type="Proteomes" id="UP001107558">
    <property type="component" value="Chromosome 4"/>
</dbReference>
<evidence type="ECO:0000259" key="8">
    <source>
        <dbReference type="Pfam" id="PF23385"/>
    </source>
</evidence>
<evidence type="ECO:0000256" key="6">
    <source>
        <dbReference type="SAM" id="MobiDB-lite"/>
    </source>
</evidence>
<dbReference type="InterPro" id="IPR056154">
    <property type="entry name" value="Beta-prop_IFT140_1st"/>
</dbReference>
<dbReference type="InterPro" id="IPR015943">
    <property type="entry name" value="WD40/YVTN_repeat-like_dom_sf"/>
</dbReference>
<reference evidence="11" key="1">
    <citation type="submission" date="2021-03" db="EMBL/GenBank/DDBJ databases">
        <title>Chromosome level genome of the anhydrobiotic midge Polypedilum vanderplanki.</title>
        <authorList>
            <person name="Yoshida Y."/>
            <person name="Kikawada T."/>
            <person name="Gusev O."/>
        </authorList>
    </citation>
    <scope>NUCLEOTIDE SEQUENCE</scope>
    <source>
        <strain evidence="11">NIAS01</strain>
        <tissue evidence="11">Whole body or cell culture</tissue>
    </source>
</reference>
<evidence type="ECO:0000256" key="2">
    <source>
        <dbReference type="ARBA" id="ARBA00022574"/>
    </source>
</evidence>
<dbReference type="Pfam" id="PF23385">
    <property type="entry name" value="Beta-prop_IFT140_2nd"/>
    <property type="match status" value="1"/>
</dbReference>
<evidence type="ECO:0000256" key="1">
    <source>
        <dbReference type="ARBA" id="ARBA00004138"/>
    </source>
</evidence>
<dbReference type="GO" id="GO:0030991">
    <property type="term" value="C:intraciliary transport particle A"/>
    <property type="evidence" value="ECO:0007669"/>
    <property type="project" value="TreeGrafter"/>
</dbReference>
<dbReference type="InterPro" id="IPR036322">
    <property type="entry name" value="WD40_repeat_dom_sf"/>
</dbReference>
<evidence type="ECO:0000256" key="5">
    <source>
        <dbReference type="ARBA" id="ARBA00023273"/>
    </source>
</evidence>
<dbReference type="EMBL" id="JADBJN010000004">
    <property type="protein sequence ID" value="KAG5666571.1"/>
    <property type="molecule type" value="Genomic_DNA"/>
</dbReference>
<feature type="domain" description="IF140/IFT172/WDR19 TPR" evidence="10">
    <location>
        <begin position="608"/>
        <end position="1093"/>
    </location>
</feature>
<dbReference type="Gene3D" id="1.25.40.470">
    <property type="match status" value="2"/>
</dbReference>
<evidence type="ECO:0000259" key="9">
    <source>
        <dbReference type="Pfam" id="PF24760"/>
    </source>
</evidence>
<comment type="subcellular location">
    <subcellularLocation>
        <location evidence="1">Cell projection</location>
        <location evidence="1">Cilium</location>
    </subcellularLocation>
</comment>
<protein>
    <recommendedName>
        <fullName evidence="13">Intraflagellar transport protein 140-like protein</fullName>
    </recommendedName>
</protein>
<name>A0A9J6BAM8_POLVA</name>
<dbReference type="InterPro" id="IPR056156">
    <property type="entry name" value="TPR_IF140_C"/>
</dbReference>
<dbReference type="SUPFAM" id="SSF50978">
    <property type="entry name" value="WD40 repeat-like"/>
    <property type="match status" value="1"/>
</dbReference>
<sequence>MFSHDLRDPLLNITFRRTVENSSHTELKNLAKLAVAGDQIALDTITSWRPKTAARTAMATSVKDNHCFYVGAQSGILYHINQSGACTEVLRTDAPITKILFHPTREAIVTLMEDMTIAHYLVESSGHLTELDRVKLSSKISGYDGSICWAGNSIAILSDPIRIWDIDTGENFLLPVDHGNLKTFHTKFNKTVSSANEQFMSICYCYENQKLCASTNLGSIYIWKKITYNTNSENGWQLTDISHIIKGSIKKCIWGVLEDMKPCIIANCISNVYFLKEQPLLSYHKSDIWAVQRATNQIFIETNTQQTTIVTCDISVTQFCLTDLNLVVTNGKMVMIYKIQKTSQDSITDTETKITLNDNLIVRFSSSFHCDNSGIFIYEQHIICIDQKEIKVLSENGVKLQSISFTEHEGKIIGSDLTGRHLTIFTFDGFIKIYDAHRHELKLLVPARNAYDLFENFGEVIMAKVNKNGTICALMIANDKLVPDGKVYFWNLETDLVTFYEEESKFPTSFYWDESDERLIAVEMKNSKNPNETQILIMFPTNSKIYHIEAIDLSVNELLLNLCIPNVVTIQNGIIDQKILRDFKGLQSNSNATTRKMVLDFSLNVAQGNLDQAFFCIRSLQSDTVWTNLAKMCVQSGRLDVAQICLGHLKQARSVRAVRNAIKDQTLEPEAKIAVLAIELGMIEEAELLYKKCGRYDLLNRLLQNCGRFEEALKIAEFDRVNLKNTQMRYAQWLSENGQLNEAIKLFQNTSNPVHNITQLLMDDPNALRKYMQSTTNKDMLKWYAQYIESTGDMESAFKIYQKTDDFFSQVRILCFLGQISKADNVAKTSGDKSACYHLARQYENIGKFQDAIQFYTRANTFGNAVRICKENDLQKDLWNVAAIARTRDKIQAAAYFEEVRDFKKAVELYHRAGLISKAIELAFSSQQPDILQVIASELDEKSDPELVERCAVFFQNINLYHKAIMLLAKARQFEKALDVCMNNTVSITEHLAELLTPNKDDNVSEERKNEILEKVGDLLQQQGDYHLAAKKFTQAGNKIKAMKALLKSGDTEKIVFFAGMTRQKEIYIMAGNYLQSLDWQNNPRILKNIVSFYTKGQAFDLLANFYTVNAQVEIDEFRDYVKALKALQEAAKSLIKISPNHSALETLKIQVLNIKRFLELQEMAERREFTTVSIACRNLLSSDEKLAPVRQSDVLAMLIESQISMKQYQDALMSLKDLSVKQPDWSSRELVDKALIEKLAVESNIDFNSLWNSGRNPLKKQRSIDQSDDDEIEDEEEEIEENLE</sequence>
<dbReference type="InterPro" id="IPR011990">
    <property type="entry name" value="TPR-like_helical_dom_sf"/>
</dbReference>
<dbReference type="GO" id="GO:0005930">
    <property type="term" value="C:axoneme"/>
    <property type="evidence" value="ECO:0007669"/>
    <property type="project" value="TreeGrafter"/>
</dbReference>
<dbReference type="InterPro" id="IPR056155">
    <property type="entry name" value="Beta-prop_IFT140_2nd"/>
</dbReference>
<feature type="domain" description="IFT140 first beta-propeller" evidence="7">
    <location>
        <begin position="2"/>
        <end position="278"/>
    </location>
</feature>
<dbReference type="Pfam" id="PF23383">
    <property type="entry name" value="Beta-prop_IFT140_1st"/>
    <property type="match status" value="1"/>
</dbReference>
<keyword evidence="4" id="KW-0969">Cilium</keyword>
<evidence type="ECO:0000256" key="3">
    <source>
        <dbReference type="ARBA" id="ARBA00022737"/>
    </source>
</evidence>
<feature type="domain" description="IF140 C-terminal TPR" evidence="9">
    <location>
        <begin position="1101"/>
        <end position="1219"/>
    </location>
</feature>
<dbReference type="GO" id="GO:0036064">
    <property type="term" value="C:ciliary basal body"/>
    <property type="evidence" value="ECO:0007669"/>
    <property type="project" value="TreeGrafter"/>
</dbReference>
<comment type="caution">
    <text evidence="11">The sequence shown here is derived from an EMBL/GenBank/DDBJ whole genome shotgun (WGS) entry which is preliminary data.</text>
</comment>
<dbReference type="Pfam" id="PF24762">
    <property type="entry name" value="TPR_IF140-IFT172"/>
    <property type="match status" value="1"/>
</dbReference>
<evidence type="ECO:0000313" key="11">
    <source>
        <dbReference type="EMBL" id="KAG5666571.1"/>
    </source>
</evidence>
<gene>
    <name evidence="11" type="ORF">PVAND_014589</name>
</gene>
<evidence type="ECO:0000259" key="7">
    <source>
        <dbReference type="Pfam" id="PF23383"/>
    </source>
</evidence>
<dbReference type="FunFam" id="1.25.40.470:FF:000024">
    <property type="entry name" value="Reduced mechanoreceptor potential A"/>
    <property type="match status" value="1"/>
</dbReference>
<proteinExistence type="predicted"/>
<evidence type="ECO:0000259" key="10">
    <source>
        <dbReference type="Pfam" id="PF24762"/>
    </source>
</evidence>
<organism evidence="11 12">
    <name type="scientific">Polypedilum vanderplanki</name>
    <name type="common">Sleeping chironomid midge</name>
    <dbReference type="NCBI Taxonomy" id="319348"/>
    <lineage>
        <taxon>Eukaryota</taxon>
        <taxon>Metazoa</taxon>
        <taxon>Ecdysozoa</taxon>
        <taxon>Arthropoda</taxon>
        <taxon>Hexapoda</taxon>
        <taxon>Insecta</taxon>
        <taxon>Pterygota</taxon>
        <taxon>Neoptera</taxon>
        <taxon>Endopterygota</taxon>
        <taxon>Diptera</taxon>
        <taxon>Nematocera</taxon>
        <taxon>Chironomoidea</taxon>
        <taxon>Chironomidae</taxon>
        <taxon>Chironominae</taxon>
        <taxon>Polypedilum</taxon>
        <taxon>Polypedilum</taxon>
    </lineage>
</organism>
<dbReference type="GO" id="GO:0035721">
    <property type="term" value="P:intraciliary retrograde transport"/>
    <property type="evidence" value="ECO:0007669"/>
    <property type="project" value="TreeGrafter"/>
</dbReference>
<dbReference type="InterPro" id="IPR056168">
    <property type="entry name" value="TPR_IF140/IFT172/WDR19"/>
</dbReference>
<keyword evidence="3" id="KW-0677">Repeat</keyword>
<dbReference type="Pfam" id="PF24760">
    <property type="entry name" value="TPR_IF140_C"/>
    <property type="match status" value="1"/>
</dbReference>
<accession>A0A9J6BAM8</accession>
<keyword evidence="12" id="KW-1185">Reference proteome</keyword>
<evidence type="ECO:0008006" key="13">
    <source>
        <dbReference type="Google" id="ProtNLM"/>
    </source>
</evidence>
<dbReference type="FunFam" id="1.25.40.470:FF:000018">
    <property type="entry name" value="Reduced mechanoreceptor potential A"/>
    <property type="match status" value="1"/>
</dbReference>
<dbReference type="SUPFAM" id="SSF48452">
    <property type="entry name" value="TPR-like"/>
    <property type="match status" value="2"/>
</dbReference>
<dbReference type="Gene3D" id="2.130.10.10">
    <property type="entry name" value="YVTN repeat-like/Quinoprotein amine dehydrogenase"/>
    <property type="match status" value="1"/>
</dbReference>
<evidence type="ECO:0000256" key="4">
    <source>
        <dbReference type="ARBA" id="ARBA00023069"/>
    </source>
</evidence>
<dbReference type="PANTHER" id="PTHR15722:SF7">
    <property type="entry name" value="INTRAFLAGELLAR TRANSPORT PROTEIN 140 HOMOLOG"/>
    <property type="match status" value="1"/>
</dbReference>